<feature type="transmembrane region" description="Helical" evidence="7">
    <location>
        <begin position="21"/>
        <end position="46"/>
    </location>
</feature>
<dbReference type="Proteomes" id="UP001209570">
    <property type="component" value="Unassembled WGS sequence"/>
</dbReference>
<evidence type="ECO:0000313" key="8">
    <source>
        <dbReference type="EMBL" id="KAJ0390181.1"/>
    </source>
</evidence>
<dbReference type="SUPFAM" id="SSF103473">
    <property type="entry name" value="MFS general substrate transporter"/>
    <property type="match status" value="1"/>
</dbReference>
<feature type="transmembrane region" description="Helical" evidence="7">
    <location>
        <begin position="101"/>
        <end position="122"/>
    </location>
</feature>
<dbReference type="InterPro" id="IPR036259">
    <property type="entry name" value="MFS_trans_sf"/>
</dbReference>
<name>A0AAD5L5E7_PYTIN</name>
<comment type="similarity">
    <text evidence="2">Belongs to the major facilitator superfamily. Folate-biopterin transporter (TC 2.A.71) family.</text>
</comment>
<evidence type="ECO:0000256" key="2">
    <source>
        <dbReference type="ARBA" id="ARBA00007015"/>
    </source>
</evidence>
<keyword evidence="6 7" id="KW-0472">Membrane</keyword>
<evidence type="ECO:0000256" key="1">
    <source>
        <dbReference type="ARBA" id="ARBA00004141"/>
    </source>
</evidence>
<keyword evidence="4 7" id="KW-0812">Transmembrane</keyword>
<comment type="subcellular location">
    <subcellularLocation>
        <location evidence="1">Membrane</location>
        <topology evidence="1">Multi-pass membrane protein</topology>
    </subcellularLocation>
</comment>
<feature type="transmembrane region" description="Helical" evidence="7">
    <location>
        <begin position="143"/>
        <end position="166"/>
    </location>
</feature>
<evidence type="ECO:0000256" key="5">
    <source>
        <dbReference type="ARBA" id="ARBA00022989"/>
    </source>
</evidence>
<dbReference type="AlphaFoldDB" id="A0AAD5L5E7"/>
<protein>
    <recommendedName>
        <fullName evidence="10">Transmembrane protein</fullName>
    </recommendedName>
</protein>
<keyword evidence="9" id="KW-1185">Reference proteome</keyword>
<dbReference type="GO" id="GO:0016020">
    <property type="term" value="C:membrane"/>
    <property type="evidence" value="ECO:0007669"/>
    <property type="project" value="UniProtKB-SubCell"/>
</dbReference>
<comment type="caution">
    <text evidence="8">The sequence shown here is derived from an EMBL/GenBank/DDBJ whole genome shotgun (WGS) entry which is preliminary data.</text>
</comment>
<keyword evidence="5 7" id="KW-1133">Transmembrane helix</keyword>
<dbReference type="EMBL" id="JAKCXM010002492">
    <property type="protein sequence ID" value="KAJ0390181.1"/>
    <property type="molecule type" value="Genomic_DNA"/>
</dbReference>
<dbReference type="PANTHER" id="PTHR31585">
    <property type="entry name" value="FOLATE-BIOPTERIN TRANSPORTER 1, CHLOROPLASTIC"/>
    <property type="match status" value="1"/>
</dbReference>
<proteinExistence type="inferred from homology"/>
<evidence type="ECO:0008006" key="10">
    <source>
        <dbReference type="Google" id="ProtNLM"/>
    </source>
</evidence>
<evidence type="ECO:0000256" key="3">
    <source>
        <dbReference type="ARBA" id="ARBA00022448"/>
    </source>
</evidence>
<evidence type="ECO:0000256" key="4">
    <source>
        <dbReference type="ARBA" id="ARBA00022692"/>
    </source>
</evidence>
<dbReference type="PANTHER" id="PTHR31585:SF5">
    <property type="entry name" value="RNA-BINDING S4 DOMAIN-CONTAINING PROTEIN"/>
    <property type="match status" value="1"/>
</dbReference>
<reference evidence="8" key="1">
    <citation type="submission" date="2021-12" db="EMBL/GenBank/DDBJ databases">
        <title>Prjna785345.</title>
        <authorList>
            <person name="Rujirawat T."/>
            <person name="Krajaejun T."/>
        </authorList>
    </citation>
    <scope>NUCLEOTIDE SEQUENCE</scope>
    <source>
        <strain evidence="8">Pi057C3</strain>
    </source>
</reference>
<accession>A0AAD5L5E7</accession>
<evidence type="ECO:0000256" key="6">
    <source>
        <dbReference type="ARBA" id="ARBA00023136"/>
    </source>
</evidence>
<sequence length="185" mass="20524">MIALDAFVSMLGVWDVIRSQWFWLGVPIVGTVPSGVNFIIGTYVVVELAGMGNEGVVYGLVTTVNNLASPFATTMSKNVNSLFDVTNDQIQLDTTHVRWHVTYTILISYAMMILSLGWLVLLPPQKAETQELRRTGKRSTKMAAFTVFYVFFALCWSVMTNILSIYPKTKCLRIAGGRGCKKSGK</sequence>
<evidence type="ECO:0000313" key="9">
    <source>
        <dbReference type="Proteomes" id="UP001209570"/>
    </source>
</evidence>
<gene>
    <name evidence="8" type="ORF">P43SY_011808</name>
</gene>
<keyword evidence="3" id="KW-0813">Transport</keyword>
<evidence type="ECO:0000256" key="7">
    <source>
        <dbReference type="SAM" id="Phobius"/>
    </source>
</evidence>
<dbReference type="InterPro" id="IPR039309">
    <property type="entry name" value="BT1"/>
</dbReference>
<organism evidence="8 9">
    <name type="scientific">Pythium insidiosum</name>
    <name type="common">Pythiosis disease agent</name>
    <dbReference type="NCBI Taxonomy" id="114742"/>
    <lineage>
        <taxon>Eukaryota</taxon>
        <taxon>Sar</taxon>
        <taxon>Stramenopiles</taxon>
        <taxon>Oomycota</taxon>
        <taxon>Peronosporomycetes</taxon>
        <taxon>Pythiales</taxon>
        <taxon>Pythiaceae</taxon>
        <taxon>Pythium</taxon>
    </lineage>
</organism>